<evidence type="ECO:0000259" key="1">
    <source>
        <dbReference type="PROSITE" id="PS50943"/>
    </source>
</evidence>
<dbReference type="CDD" id="cd00093">
    <property type="entry name" value="HTH_XRE"/>
    <property type="match status" value="1"/>
</dbReference>
<dbReference type="Pfam" id="PF01381">
    <property type="entry name" value="HTH_3"/>
    <property type="match status" value="1"/>
</dbReference>
<organism evidence="2 3">
    <name type="scientific">Arthrobacter deserti</name>
    <dbReference type="NCBI Taxonomy" id="1742687"/>
    <lineage>
        <taxon>Bacteria</taxon>
        <taxon>Bacillati</taxon>
        <taxon>Actinomycetota</taxon>
        <taxon>Actinomycetes</taxon>
        <taxon>Micrococcales</taxon>
        <taxon>Micrococcaceae</taxon>
        <taxon>Arthrobacter</taxon>
    </lineage>
</organism>
<reference evidence="2 3" key="1">
    <citation type="submission" date="2020-04" db="EMBL/GenBank/DDBJ databases">
        <authorList>
            <person name="Liu S."/>
        </authorList>
    </citation>
    <scope>NUCLEOTIDE SEQUENCE [LARGE SCALE GENOMIC DNA]</scope>
    <source>
        <strain evidence="2 3">CGMCC 1.15091</strain>
    </source>
</reference>
<comment type="caution">
    <text evidence="2">The sequence shown here is derived from an EMBL/GenBank/DDBJ whole genome shotgun (WGS) entry which is preliminary data.</text>
</comment>
<accession>A0ABX1JQD1</accession>
<dbReference type="SMART" id="SM00530">
    <property type="entry name" value="HTH_XRE"/>
    <property type="match status" value="1"/>
</dbReference>
<keyword evidence="3" id="KW-1185">Reference proteome</keyword>
<dbReference type="EMBL" id="JAAZSR010000102">
    <property type="protein sequence ID" value="NKX50554.1"/>
    <property type="molecule type" value="Genomic_DNA"/>
</dbReference>
<proteinExistence type="predicted"/>
<dbReference type="InterPro" id="IPR010982">
    <property type="entry name" value="Lambda_DNA-bd_dom_sf"/>
</dbReference>
<sequence>MVKQPVSVNGVVRWRDVGLAKEAHREKERKMVVLRHEIGDVLRDVRQRQGRTLREVSHSARVSLGYLSEVERGQKEASSELLSSICSALVVPLSLMLREVSDRVAVAEGVIIPDTVPQELSREFVSDIPDELPEDLSRGLASSRA</sequence>
<evidence type="ECO:0000313" key="3">
    <source>
        <dbReference type="Proteomes" id="UP000523795"/>
    </source>
</evidence>
<dbReference type="Gene3D" id="1.10.260.40">
    <property type="entry name" value="lambda repressor-like DNA-binding domains"/>
    <property type="match status" value="1"/>
</dbReference>
<dbReference type="InterPro" id="IPR001387">
    <property type="entry name" value="Cro/C1-type_HTH"/>
</dbReference>
<feature type="domain" description="HTH cro/C1-type" evidence="1">
    <location>
        <begin position="42"/>
        <end position="96"/>
    </location>
</feature>
<dbReference type="Proteomes" id="UP000523795">
    <property type="component" value="Unassembled WGS sequence"/>
</dbReference>
<protein>
    <submittedName>
        <fullName evidence="2">Helix-turn-helix transcriptional regulator</fullName>
    </submittedName>
</protein>
<dbReference type="SUPFAM" id="SSF47413">
    <property type="entry name" value="lambda repressor-like DNA-binding domains"/>
    <property type="match status" value="1"/>
</dbReference>
<name>A0ABX1JQD1_9MICC</name>
<dbReference type="PROSITE" id="PS50943">
    <property type="entry name" value="HTH_CROC1"/>
    <property type="match status" value="1"/>
</dbReference>
<gene>
    <name evidence="2" type="ORF">HER39_08230</name>
</gene>
<evidence type="ECO:0000313" key="2">
    <source>
        <dbReference type="EMBL" id="NKX50554.1"/>
    </source>
</evidence>